<feature type="domain" description="DUF6532" evidence="3">
    <location>
        <begin position="360"/>
        <end position="573"/>
    </location>
</feature>
<dbReference type="GeneID" id="6070089"/>
<evidence type="ECO:0000256" key="2">
    <source>
        <dbReference type="SAM" id="Phobius"/>
    </source>
</evidence>
<evidence type="ECO:0000259" key="3">
    <source>
        <dbReference type="Pfam" id="PF20149"/>
    </source>
</evidence>
<feature type="compositionally biased region" description="Basic residues" evidence="1">
    <location>
        <begin position="305"/>
        <end position="320"/>
    </location>
</feature>
<dbReference type="KEGG" id="lbc:LACBIDRAFT_305770"/>
<sequence>MAGRRAPRPSQLSLPERRDNPSEFVNNQVHSEGRGRRPTKENHALDSLRLTLHANAIKAAKAKETRMKNAQLRSQPMDKPTSTPQWETPQNVVTRPPSHAVAQSNPNSHYPFSGPKEPSFNYPFTGPTEQSFMEQLTGDDLTWPGAVTTLVHRPAMPASPWTPAQPMTALSTPVPVSMHPHGMTPTTTPTAAPPSQEFNFNAVPSTPTPRAPLAPLNYAPLQPQQHQSVAIDLLPSTLTARPLTPALIPFEDDDPEYREDAWVQQPVDGHQHESENEEDHLEKGTDDASRRGLQITMCSVEPKSVKKRKRAQRKKDRAARRAQSDTSEDGDSDHQVHRKKKKSRSIKTFDEETQSILSVAYELCKQKLTLENPWPNDPKSDILAEDQLDEATEIAMHAWLEAWEKLELEEEREPGMDELQHICGRISQFRGQLRDHARIEVIEEYGFVNPKRINNPTPENLEAVRERNRALVASIKNSFWYTKPSETNLPDSMYKNAIIQNMLNLNWFGSGTFRRASFFAGQTSLPLVTIALILTAVLCAIDEWRTGERVTIPFQRDAYLRHYQKFLRNLTRWKEWSATQQRDLTSELQESLLYNARAASGEGTPTSDDGGDDDEATLLAIFAANQSTIS</sequence>
<organism evidence="5">
    <name type="scientific">Laccaria bicolor (strain S238N-H82 / ATCC MYA-4686)</name>
    <name type="common">Bicoloured deceiver</name>
    <name type="synonym">Laccaria laccata var. bicolor</name>
    <dbReference type="NCBI Taxonomy" id="486041"/>
    <lineage>
        <taxon>Eukaryota</taxon>
        <taxon>Fungi</taxon>
        <taxon>Dikarya</taxon>
        <taxon>Basidiomycota</taxon>
        <taxon>Agaricomycotina</taxon>
        <taxon>Agaricomycetes</taxon>
        <taxon>Agaricomycetidae</taxon>
        <taxon>Agaricales</taxon>
        <taxon>Agaricineae</taxon>
        <taxon>Hydnangiaceae</taxon>
        <taxon>Laccaria</taxon>
    </lineage>
</organism>
<evidence type="ECO:0000313" key="4">
    <source>
        <dbReference type="EMBL" id="EDR14752.1"/>
    </source>
</evidence>
<dbReference type="OrthoDB" id="3064017at2759"/>
<dbReference type="InterPro" id="IPR045341">
    <property type="entry name" value="DUF6532"/>
</dbReference>
<keyword evidence="5" id="KW-1185">Reference proteome</keyword>
<dbReference type="HOGENOM" id="CLU_434157_0_0_1"/>
<dbReference type="STRING" id="486041.B0CRW7"/>
<feature type="compositionally biased region" description="Polar residues" evidence="1">
    <location>
        <begin position="101"/>
        <end position="110"/>
    </location>
</feature>
<dbReference type="InParanoid" id="B0CRW7"/>
<feature type="region of interest" description="Disordered" evidence="1">
    <location>
        <begin position="60"/>
        <end position="119"/>
    </location>
</feature>
<feature type="compositionally biased region" description="Basic and acidic residues" evidence="1">
    <location>
        <begin position="269"/>
        <end position="290"/>
    </location>
</feature>
<feature type="compositionally biased region" description="Polar residues" evidence="1">
    <location>
        <begin position="80"/>
        <end position="93"/>
    </location>
</feature>
<proteinExistence type="predicted"/>
<dbReference type="AlphaFoldDB" id="B0CRW7"/>
<reference evidence="4 5" key="1">
    <citation type="journal article" date="2008" name="Nature">
        <title>The genome of Laccaria bicolor provides insights into mycorrhizal symbiosis.</title>
        <authorList>
            <person name="Martin F."/>
            <person name="Aerts A."/>
            <person name="Ahren D."/>
            <person name="Brun A."/>
            <person name="Danchin E.G.J."/>
            <person name="Duchaussoy F."/>
            <person name="Gibon J."/>
            <person name="Kohler A."/>
            <person name="Lindquist E."/>
            <person name="Pereda V."/>
            <person name="Salamov A."/>
            <person name="Shapiro H.J."/>
            <person name="Wuyts J."/>
            <person name="Blaudez D."/>
            <person name="Buee M."/>
            <person name="Brokstein P."/>
            <person name="Canbaeck B."/>
            <person name="Cohen D."/>
            <person name="Courty P.E."/>
            <person name="Coutinho P.M."/>
            <person name="Delaruelle C."/>
            <person name="Detter J.C."/>
            <person name="Deveau A."/>
            <person name="DiFazio S."/>
            <person name="Duplessis S."/>
            <person name="Fraissinet-Tachet L."/>
            <person name="Lucic E."/>
            <person name="Frey-Klett P."/>
            <person name="Fourrey C."/>
            <person name="Feussner I."/>
            <person name="Gay G."/>
            <person name="Grimwood J."/>
            <person name="Hoegger P.J."/>
            <person name="Jain P."/>
            <person name="Kilaru S."/>
            <person name="Labbe J."/>
            <person name="Lin Y.C."/>
            <person name="Legue V."/>
            <person name="Le Tacon F."/>
            <person name="Marmeisse R."/>
            <person name="Melayah D."/>
            <person name="Montanini B."/>
            <person name="Muratet M."/>
            <person name="Nehls U."/>
            <person name="Niculita-Hirzel H."/>
            <person name="Oudot-Le Secq M.P."/>
            <person name="Peter M."/>
            <person name="Quesneville H."/>
            <person name="Rajashekar B."/>
            <person name="Reich M."/>
            <person name="Rouhier N."/>
            <person name="Schmutz J."/>
            <person name="Yin T."/>
            <person name="Chalot M."/>
            <person name="Henrissat B."/>
            <person name="Kuees U."/>
            <person name="Lucas S."/>
            <person name="Van de Peer Y."/>
            <person name="Podila G.K."/>
            <person name="Polle A."/>
            <person name="Pukkila P.J."/>
            <person name="Richardson P.M."/>
            <person name="Rouze P."/>
            <person name="Sanders I.R."/>
            <person name="Stajich J.E."/>
            <person name="Tunlid A."/>
            <person name="Tuskan G."/>
            <person name="Grigoriev I.V."/>
        </authorList>
    </citation>
    <scope>NUCLEOTIDE SEQUENCE [LARGE SCALE GENOMIC DNA]</scope>
    <source>
        <strain evidence="5">S238N-H82 / ATCC MYA-4686</strain>
    </source>
</reference>
<dbReference type="EMBL" id="DS547092">
    <property type="protein sequence ID" value="EDR14752.1"/>
    <property type="molecule type" value="Genomic_DNA"/>
</dbReference>
<gene>
    <name evidence="4" type="ORF">LACBIDRAFT_305770</name>
</gene>
<evidence type="ECO:0000313" key="5">
    <source>
        <dbReference type="Proteomes" id="UP000001194"/>
    </source>
</evidence>
<accession>B0CRW7</accession>
<evidence type="ECO:0000256" key="1">
    <source>
        <dbReference type="SAM" id="MobiDB-lite"/>
    </source>
</evidence>
<feature type="transmembrane region" description="Helical" evidence="2">
    <location>
        <begin position="523"/>
        <end position="541"/>
    </location>
</feature>
<keyword evidence="2" id="KW-1133">Transmembrane helix</keyword>
<dbReference type="Proteomes" id="UP000001194">
    <property type="component" value="Unassembled WGS sequence"/>
</dbReference>
<dbReference type="Pfam" id="PF20149">
    <property type="entry name" value="DUF6532"/>
    <property type="match status" value="1"/>
</dbReference>
<feature type="region of interest" description="Disordered" evidence="1">
    <location>
        <begin position="267"/>
        <end position="347"/>
    </location>
</feature>
<name>B0CRW7_LACBS</name>
<dbReference type="RefSeq" id="XP_001875311.1">
    <property type="nucleotide sequence ID" value="XM_001875276.1"/>
</dbReference>
<feature type="region of interest" description="Disordered" evidence="1">
    <location>
        <begin position="1"/>
        <end position="48"/>
    </location>
</feature>
<feature type="compositionally biased region" description="Basic residues" evidence="1">
    <location>
        <begin position="336"/>
        <end position="345"/>
    </location>
</feature>
<feature type="compositionally biased region" description="Basic and acidic residues" evidence="1">
    <location>
        <begin position="31"/>
        <end position="46"/>
    </location>
</feature>
<protein>
    <submittedName>
        <fullName evidence="4">Predicted protein</fullName>
    </submittedName>
</protein>
<keyword evidence="2" id="KW-0812">Transmembrane</keyword>
<keyword evidence="2" id="KW-0472">Membrane</keyword>